<evidence type="ECO:0000256" key="12">
    <source>
        <dbReference type="SAM" id="MobiDB-lite"/>
    </source>
</evidence>
<dbReference type="GO" id="GO:0044614">
    <property type="term" value="C:nuclear pore cytoplasmic filaments"/>
    <property type="evidence" value="ECO:0000318"/>
    <property type="project" value="GO_Central"/>
</dbReference>
<evidence type="ECO:0000256" key="10">
    <source>
        <dbReference type="ARBA" id="ARBA00029983"/>
    </source>
</evidence>
<keyword evidence="3" id="KW-0813">Transport</keyword>
<evidence type="ECO:0000256" key="2">
    <source>
        <dbReference type="ARBA" id="ARBA00011056"/>
    </source>
</evidence>
<gene>
    <name evidence="13" type="ORF">ZOSMA_56G00360</name>
</gene>
<feature type="region of interest" description="Disordered" evidence="12">
    <location>
        <begin position="63"/>
        <end position="131"/>
    </location>
</feature>
<feature type="coiled-coil region" evidence="11">
    <location>
        <begin position="262"/>
        <end position="324"/>
    </location>
</feature>
<dbReference type="STRING" id="29655.A0A0K9NXX7"/>
<keyword evidence="6" id="KW-0811">Translocation</keyword>
<dbReference type="AlphaFoldDB" id="A0A0K9NXX7"/>
<evidence type="ECO:0000256" key="7">
    <source>
        <dbReference type="ARBA" id="ARBA00023132"/>
    </source>
</evidence>
<evidence type="ECO:0000256" key="8">
    <source>
        <dbReference type="ARBA" id="ARBA00023242"/>
    </source>
</evidence>
<comment type="similarity">
    <text evidence="2">Belongs to the GLE1 family.</text>
</comment>
<feature type="compositionally biased region" description="Polar residues" evidence="12">
    <location>
        <begin position="63"/>
        <end position="73"/>
    </location>
</feature>
<dbReference type="EMBL" id="LFYR01001565">
    <property type="protein sequence ID" value="KMZ60805.1"/>
    <property type="molecule type" value="Genomic_DNA"/>
</dbReference>
<dbReference type="Gene3D" id="1.25.40.510">
    <property type="entry name" value="GLE1-like"/>
    <property type="match status" value="1"/>
</dbReference>
<evidence type="ECO:0000256" key="1">
    <source>
        <dbReference type="ARBA" id="ARBA00004567"/>
    </source>
</evidence>
<evidence type="ECO:0000256" key="3">
    <source>
        <dbReference type="ARBA" id="ARBA00022448"/>
    </source>
</evidence>
<dbReference type="GO" id="GO:0005737">
    <property type="term" value="C:cytoplasm"/>
    <property type="evidence" value="ECO:0000318"/>
    <property type="project" value="GO_Central"/>
</dbReference>
<protein>
    <recommendedName>
        <fullName evidence="9">mRNA export factor GLE1</fullName>
    </recommendedName>
    <alternativeName>
        <fullName evidence="10">Nucleoporin GLE1</fullName>
    </alternativeName>
</protein>
<keyword evidence="4" id="KW-0509">mRNA transport</keyword>
<organism evidence="13 14">
    <name type="scientific">Zostera marina</name>
    <name type="common">Eelgrass</name>
    <dbReference type="NCBI Taxonomy" id="29655"/>
    <lineage>
        <taxon>Eukaryota</taxon>
        <taxon>Viridiplantae</taxon>
        <taxon>Streptophyta</taxon>
        <taxon>Embryophyta</taxon>
        <taxon>Tracheophyta</taxon>
        <taxon>Spermatophyta</taxon>
        <taxon>Magnoliopsida</taxon>
        <taxon>Liliopsida</taxon>
        <taxon>Zosteraceae</taxon>
        <taxon>Zostera</taxon>
    </lineage>
</organism>
<feature type="compositionally biased region" description="Acidic residues" evidence="12">
    <location>
        <begin position="103"/>
        <end position="119"/>
    </location>
</feature>
<comment type="caution">
    <text evidence="13">The sequence shown here is derived from an EMBL/GenBank/DDBJ whole genome shotgun (WGS) entry which is preliminary data.</text>
</comment>
<dbReference type="InterPro" id="IPR012476">
    <property type="entry name" value="GLE1"/>
</dbReference>
<dbReference type="PANTHER" id="PTHR12960">
    <property type="entry name" value="GLE-1-RELATED"/>
    <property type="match status" value="1"/>
</dbReference>
<dbReference type="OrthoDB" id="420884at2759"/>
<keyword evidence="14" id="KW-1185">Reference proteome</keyword>
<evidence type="ECO:0000256" key="6">
    <source>
        <dbReference type="ARBA" id="ARBA00023010"/>
    </source>
</evidence>
<evidence type="ECO:0000313" key="13">
    <source>
        <dbReference type="EMBL" id="KMZ60805.1"/>
    </source>
</evidence>
<dbReference type="Pfam" id="PF07817">
    <property type="entry name" value="GLE1"/>
    <property type="match status" value="1"/>
</dbReference>
<proteinExistence type="inferred from homology"/>
<reference evidence="14" key="1">
    <citation type="journal article" date="2016" name="Nature">
        <title>The genome of the seagrass Zostera marina reveals angiosperm adaptation to the sea.</title>
        <authorList>
            <person name="Olsen J.L."/>
            <person name="Rouze P."/>
            <person name="Verhelst B."/>
            <person name="Lin Y.-C."/>
            <person name="Bayer T."/>
            <person name="Collen J."/>
            <person name="Dattolo E."/>
            <person name="De Paoli E."/>
            <person name="Dittami S."/>
            <person name="Maumus F."/>
            <person name="Michel G."/>
            <person name="Kersting A."/>
            <person name="Lauritano C."/>
            <person name="Lohaus R."/>
            <person name="Toepel M."/>
            <person name="Tonon T."/>
            <person name="Vanneste K."/>
            <person name="Amirebrahimi M."/>
            <person name="Brakel J."/>
            <person name="Bostroem C."/>
            <person name="Chovatia M."/>
            <person name="Grimwood J."/>
            <person name="Jenkins J.W."/>
            <person name="Jueterbock A."/>
            <person name="Mraz A."/>
            <person name="Stam W.T."/>
            <person name="Tice H."/>
            <person name="Bornberg-Bauer E."/>
            <person name="Green P.J."/>
            <person name="Pearson G.A."/>
            <person name="Procaccini G."/>
            <person name="Duarte C.M."/>
            <person name="Schmutz J."/>
            <person name="Reusch T.B.H."/>
            <person name="Van de Peer Y."/>
        </authorList>
    </citation>
    <scope>NUCLEOTIDE SEQUENCE [LARGE SCALE GENOMIC DNA]</scope>
    <source>
        <strain evidence="14">cv. Finnish</strain>
    </source>
</reference>
<dbReference type="GO" id="GO:0031369">
    <property type="term" value="F:translation initiation factor binding"/>
    <property type="evidence" value="ECO:0000318"/>
    <property type="project" value="GO_Central"/>
</dbReference>
<keyword evidence="11" id="KW-0175">Coiled coil</keyword>
<keyword evidence="7" id="KW-0906">Nuclear pore complex</keyword>
<dbReference type="GO" id="GO:0015031">
    <property type="term" value="P:protein transport"/>
    <property type="evidence" value="ECO:0007669"/>
    <property type="project" value="UniProtKB-KW"/>
</dbReference>
<dbReference type="OMA" id="VPANIHS"/>
<dbReference type="GO" id="GO:0005543">
    <property type="term" value="F:phospholipid binding"/>
    <property type="evidence" value="ECO:0000318"/>
    <property type="project" value="GO_Central"/>
</dbReference>
<keyword evidence="8" id="KW-0539">Nucleus</keyword>
<evidence type="ECO:0000256" key="9">
    <source>
        <dbReference type="ARBA" id="ARBA00026227"/>
    </source>
</evidence>
<evidence type="ECO:0000256" key="11">
    <source>
        <dbReference type="SAM" id="Coils"/>
    </source>
</evidence>
<evidence type="ECO:0000256" key="4">
    <source>
        <dbReference type="ARBA" id="ARBA00022816"/>
    </source>
</evidence>
<dbReference type="PANTHER" id="PTHR12960:SF0">
    <property type="entry name" value="MRNA EXPORT FACTOR GLE1"/>
    <property type="match status" value="1"/>
</dbReference>
<dbReference type="Proteomes" id="UP000036987">
    <property type="component" value="Unassembled WGS sequence"/>
</dbReference>
<keyword evidence="5" id="KW-0653">Protein transport</keyword>
<evidence type="ECO:0000313" key="14">
    <source>
        <dbReference type="Proteomes" id="UP000036987"/>
    </source>
</evidence>
<accession>A0A0K9NXX7</accession>
<dbReference type="GO" id="GO:0000822">
    <property type="term" value="F:inositol hexakisphosphate binding"/>
    <property type="evidence" value="ECO:0000318"/>
    <property type="project" value="GO_Central"/>
</dbReference>
<dbReference type="InterPro" id="IPR038506">
    <property type="entry name" value="GLE1-like_sf"/>
</dbReference>
<evidence type="ECO:0000256" key="5">
    <source>
        <dbReference type="ARBA" id="ARBA00022927"/>
    </source>
</evidence>
<comment type="subcellular location">
    <subcellularLocation>
        <location evidence="1">Nucleus</location>
        <location evidence="1">Nuclear pore complex</location>
    </subcellularLocation>
</comment>
<name>A0A0K9NXX7_ZOSMR</name>
<sequence>MKFLELEVPAIKNYKGVVCKETTTNFCFESLITELNLIEDKLQSTSPYPKELKLGSFVSPINPSLSLSPTSPQKPDFFLDGEDKNERSGGNKSGAFVIRVPFNDDDDEEEEEEEEEKDEVVEGKEKAVDSTGMELVTTGTRFSCGVLDLSESEASDDKSTQSTDDDNLMRKTSLEEGVLYELERENQLNVKEEVRKRVSRLEADMRGEYAKTAEAIFQIEKRAEFMREIDRRRDKDFQSKIAENLDYHLSIVQRNHQRRSQKEELQIRKDAAIEDAKRKAKDLHDKKIQKEEAVAKAKAEAELKAKMEAARKAEETQKAALDAEAIKVSKEAEEKERINKQKDASVGVLKNPQTAGVKVKAAESAIKTETAILQKYIKMTEHNSQFSVNIVKECDNVERQISKRLRQVIGTVESVRGKANDLVSIIVNPQFPQSLSIMIFAKKVIALCDNPSGSFEGSIFAYGHAIVLVFSQVPGLMDFVLAEFYKVCIYTVPKYIQALGSAAKTKDYWMMIGYREENDKLETSEKYLRRIEACMMLYGAIIQTEIPGVENLLGLKEGWSWMARFLNEIPATAPSATALHAFLKMAGFSLLRKYKVQFKKLLNVITRSFLPALKAQENPNHAPIINKLELYIGKQLFLKEPEGRRLKTHLSSREFV</sequence>
<dbReference type="GO" id="GO:0016973">
    <property type="term" value="P:poly(A)+ mRNA export from nucleus"/>
    <property type="evidence" value="ECO:0000318"/>
    <property type="project" value="GO_Central"/>
</dbReference>